<feature type="compositionally biased region" description="Basic and acidic residues" evidence="1">
    <location>
        <begin position="420"/>
        <end position="446"/>
    </location>
</feature>
<evidence type="ECO:0000256" key="1">
    <source>
        <dbReference type="SAM" id="MobiDB-lite"/>
    </source>
</evidence>
<organism evidence="2 3">
    <name type="scientific">Dinothrombium tinctorium</name>
    <dbReference type="NCBI Taxonomy" id="1965070"/>
    <lineage>
        <taxon>Eukaryota</taxon>
        <taxon>Metazoa</taxon>
        <taxon>Ecdysozoa</taxon>
        <taxon>Arthropoda</taxon>
        <taxon>Chelicerata</taxon>
        <taxon>Arachnida</taxon>
        <taxon>Acari</taxon>
        <taxon>Acariformes</taxon>
        <taxon>Trombidiformes</taxon>
        <taxon>Prostigmata</taxon>
        <taxon>Anystina</taxon>
        <taxon>Parasitengona</taxon>
        <taxon>Trombidioidea</taxon>
        <taxon>Trombidiidae</taxon>
        <taxon>Dinothrombium</taxon>
    </lineage>
</organism>
<dbReference type="STRING" id="1965070.A0A3S3NNE0"/>
<feature type="compositionally biased region" description="Basic and acidic residues" evidence="1">
    <location>
        <begin position="295"/>
        <end position="316"/>
    </location>
</feature>
<feature type="region of interest" description="Disordered" evidence="1">
    <location>
        <begin position="294"/>
        <end position="320"/>
    </location>
</feature>
<accession>A0A3S3NNE0</accession>
<comment type="caution">
    <text evidence="2">The sequence shown here is derived from an EMBL/GenBank/DDBJ whole genome shotgun (WGS) entry which is preliminary data.</text>
</comment>
<sequence>MRYFSSAELAELFEFSNSSFSKTYEHIAEIHGTNHNYSDYVSTHLDFVKHLHRVYNISDHNKMFSTQELPLEEEPEIMQHINQEVQGAEAVITQESRATKQILVETGEFRRPLQLNVLDRRNVKAIDNYVPLENPTPIIDLCDSSDECESDIFEKPVKLKDFEEEKENFEKVYKELGRNSKSVDDSSILEASIKTVSDIIERIDLSEKAASTKNISDLREKMEEDIKSECSKVLSDILEHSFLSESSEHSKNDEDNHSKEIFSHDSIEEDDEFESSKNVISDLLNLVSDISENNHSAEKANEANKHSDRQMSLEKESLEEDSFLESSKTVLSDILGKLDDSCDEKRSELIFEEKHGEDSSMINAESMNFDKFNDSDSYIIGCGQRKKNVLNSTILESSMSAISNILKVSETNESLEATRKIEDSSIISDEPRSQFSDKSKEEHSFSDEDEILGYDDSGRIDNIANISGNIRKWIEPCLESTRICTKKAKVAYFPSIDLSPNENTPEIDRWQKNTTRDSTKGMGITNENNHNMGTNVLSKFMQDEDLISKRENLPRTEKKRPVLTNLDKLRNLPRMRQSI</sequence>
<feature type="region of interest" description="Disordered" evidence="1">
    <location>
        <begin position="420"/>
        <end position="448"/>
    </location>
</feature>
<protein>
    <submittedName>
        <fullName evidence="2">Uncharacterized protein</fullName>
    </submittedName>
</protein>
<name>A0A3S3NNE0_9ACAR</name>
<dbReference type="EMBL" id="NCKU01007072">
    <property type="protein sequence ID" value="RWS02913.1"/>
    <property type="molecule type" value="Genomic_DNA"/>
</dbReference>
<reference evidence="2 3" key="1">
    <citation type="journal article" date="2018" name="Gigascience">
        <title>Genomes of trombidid mites reveal novel predicted allergens and laterally-transferred genes associated with secondary metabolism.</title>
        <authorList>
            <person name="Dong X."/>
            <person name="Chaisiri K."/>
            <person name="Xia D."/>
            <person name="Armstrong S.D."/>
            <person name="Fang Y."/>
            <person name="Donnelly M.J."/>
            <person name="Kadowaki T."/>
            <person name="McGarry J.W."/>
            <person name="Darby A.C."/>
            <person name="Makepeace B.L."/>
        </authorList>
    </citation>
    <scope>NUCLEOTIDE SEQUENCE [LARGE SCALE GENOMIC DNA]</scope>
    <source>
        <strain evidence="2">UoL-WK</strain>
    </source>
</reference>
<evidence type="ECO:0000313" key="3">
    <source>
        <dbReference type="Proteomes" id="UP000285301"/>
    </source>
</evidence>
<dbReference type="Proteomes" id="UP000285301">
    <property type="component" value="Unassembled WGS sequence"/>
</dbReference>
<keyword evidence="3" id="KW-1185">Reference proteome</keyword>
<gene>
    <name evidence="2" type="ORF">B4U79_09647</name>
</gene>
<dbReference type="AlphaFoldDB" id="A0A3S3NNE0"/>
<evidence type="ECO:0000313" key="2">
    <source>
        <dbReference type="EMBL" id="RWS02913.1"/>
    </source>
</evidence>
<proteinExistence type="predicted"/>